<dbReference type="OrthoDB" id="8118055at2759"/>
<comment type="similarity">
    <text evidence="3 13">Belongs to the glycosyl hydrolase 47 family.</text>
</comment>
<dbReference type="Proteomes" id="UP000799753">
    <property type="component" value="Unassembled WGS sequence"/>
</dbReference>
<evidence type="ECO:0000256" key="9">
    <source>
        <dbReference type="ARBA" id="ARBA00048605"/>
    </source>
</evidence>
<dbReference type="GO" id="GO:0016020">
    <property type="term" value="C:membrane"/>
    <property type="evidence" value="ECO:0007669"/>
    <property type="project" value="InterPro"/>
</dbReference>
<dbReference type="SUPFAM" id="SSF48225">
    <property type="entry name" value="Seven-hairpin glycosidases"/>
    <property type="match status" value="1"/>
</dbReference>
<dbReference type="AlphaFoldDB" id="A0A6A6S8R6"/>
<dbReference type="InterPro" id="IPR001382">
    <property type="entry name" value="Glyco_hydro_47"/>
</dbReference>
<dbReference type="PANTHER" id="PTHR11742">
    <property type="entry name" value="MANNOSYL-OLIGOSACCHARIDE ALPHA-1,2-MANNOSIDASE-RELATED"/>
    <property type="match status" value="1"/>
</dbReference>
<evidence type="ECO:0000256" key="6">
    <source>
        <dbReference type="ARBA" id="ARBA00022837"/>
    </source>
</evidence>
<dbReference type="PRINTS" id="PR00747">
    <property type="entry name" value="GLYHDRLASE47"/>
</dbReference>
<feature type="active site" evidence="10">
    <location>
        <position position="392"/>
    </location>
</feature>
<dbReference type="GO" id="GO:0036503">
    <property type="term" value="P:ERAD pathway"/>
    <property type="evidence" value="ECO:0007669"/>
    <property type="project" value="UniProtKB-ARBA"/>
</dbReference>
<evidence type="ECO:0000256" key="2">
    <source>
        <dbReference type="ARBA" id="ARBA00004922"/>
    </source>
</evidence>
<dbReference type="GO" id="GO:0005509">
    <property type="term" value="F:calcium ion binding"/>
    <property type="evidence" value="ECO:0007669"/>
    <property type="project" value="InterPro"/>
</dbReference>
<evidence type="ECO:0000256" key="10">
    <source>
        <dbReference type="PIRSR" id="PIRSR601382-1"/>
    </source>
</evidence>
<keyword evidence="16" id="KW-1185">Reference proteome</keyword>
<gene>
    <name evidence="15" type="ORF">P280DRAFT_477567</name>
</gene>
<keyword evidence="6 11" id="KW-0106">Calcium</keyword>
<dbReference type="EMBL" id="MU006779">
    <property type="protein sequence ID" value="KAF2644149.1"/>
    <property type="molecule type" value="Genomic_DNA"/>
</dbReference>
<keyword evidence="5 13" id="KW-0378">Hydrolase</keyword>
<comment type="catalytic activity">
    <reaction evidence="8">
        <text>N(4)-(alpha-D-Man-(1-&gt;2)-alpha-D-Man-(1-&gt;2)-alpha-D-Man-(1-&gt;3)-[alpha-D-Man-(1-&gt;3)-[alpha-D-Man-(1-&gt;2)-alpha-D-Man-(1-&gt;6)]-alpha-D-Man-(1-&gt;6)]-beta-D-Man-(1-&gt;4)-beta-D-GlcNAc-(1-&gt;4)-beta-D-GlcNAc)-L-asparaginyl-[protein] (N-glucan mannose isomer 8A1,2,3B1,3) + 3 H2O = N(4)-(alpha-D-Man-(1-&gt;3)-[alpha-D-Man-(1-&gt;3)-[alpha-D-Man-(1-&gt;6)]-alpha-D-Man-(1-&gt;6)]-beta-D-Man-(1-&gt;4)-beta-D-GlcNAc-(1-&gt;4)-beta-D-GlcNAc)-L-asparaginyl-[protein] (N-glucan mannose isomer 5A1,2) + 3 beta-D-mannose</text>
        <dbReference type="Rhea" id="RHEA:56028"/>
        <dbReference type="Rhea" id="RHEA-COMP:14358"/>
        <dbReference type="Rhea" id="RHEA-COMP:14367"/>
        <dbReference type="ChEBI" id="CHEBI:15377"/>
        <dbReference type="ChEBI" id="CHEBI:28563"/>
        <dbReference type="ChEBI" id="CHEBI:59087"/>
        <dbReference type="ChEBI" id="CHEBI:60628"/>
        <dbReference type="EC" id="3.2.1.113"/>
    </reaction>
</comment>
<feature type="binding site" evidence="11">
    <location>
        <position position="654"/>
    </location>
    <ligand>
        <name>Ca(2+)</name>
        <dbReference type="ChEBI" id="CHEBI:29108"/>
    </ligand>
</feature>
<evidence type="ECO:0000256" key="13">
    <source>
        <dbReference type="RuleBase" id="RU361193"/>
    </source>
</evidence>
<dbReference type="InterPro" id="IPR050749">
    <property type="entry name" value="Glycosyl_Hydrolase_47"/>
</dbReference>
<dbReference type="InterPro" id="IPR036026">
    <property type="entry name" value="Seven-hairpin_glycosidases"/>
</dbReference>
<evidence type="ECO:0000313" key="15">
    <source>
        <dbReference type="EMBL" id="KAF2644149.1"/>
    </source>
</evidence>
<proteinExistence type="inferred from homology"/>
<evidence type="ECO:0000256" key="12">
    <source>
        <dbReference type="PIRSR" id="PIRSR601382-3"/>
    </source>
</evidence>
<dbReference type="Pfam" id="PF01532">
    <property type="entry name" value="Glyco_hydro_47"/>
    <property type="match status" value="1"/>
</dbReference>
<evidence type="ECO:0000256" key="1">
    <source>
        <dbReference type="ARBA" id="ARBA00001913"/>
    </source>
</evidence>
<evidence type="ECO:0000256" key="3">
    <source>
        <dbReference type="ARBA" id="ARBA00007658"/>
    </source>
</evidence>
<comment type="pathway">
    <text evidence="2">Protein modification; protein glycosylation.</text>
</comment>
<keyword evidence="4 11" id="KW-0479">Metal-binding</keyword>
<keyword evidence="7 12" id="KW-1015">Disulfide bond</keyword>
<keyword evidence="14" id="KW-0472">Membrane</keyword>
<evidence type="ECO:0000256" key="8">
    <source>
        <dbReference type="ARBA" id="ARBA00047669"/>
    </source>
</evidence>
<feature type="active site" evidence="10">
    <location>
        <position position="566"/>
    </location>
</feature>
<organism evidence="15 16">
    <name type="scientific">Massarina eburnea CBS 473.64</name>
    <dbReference type="NCBI Taxonomy" id="1395130"/>
    <lineage>
        <taxon>Eukaryota</taxon>
        <taxon>Fungi</taxon>
        <taxon>Dikarya</taxon>
        <taxon>Ascomycota</taxon>
        <taxon>Pezizomycotina</taxon>
        <taxon>Dothideomycetes</taxon>
        <taxon>Pleosporomycetidae</taxon>
        <taxon>Pleosporales</taxon>
        <taxon>Massarineae</taxon>
        <taxon>Massarinaceae</taxon>
        <taxon>Massarina</taxon>
    </lineage>
</organism>
<keyword evidence="14" id="KW-0812">Transmembrane</keyword>
<evidence type="ECO:0000256" key="11">
    <source>
        <dbReference type="PIRSR" id="PIRSR601382-2"/>
    </source>
</evidence>
<evidence type="ECO:0000256" key="5">
    <source>
        <dbReference type="ARBA" id="ARBA00022801"/>
    </source>
</evidence>
<sequence>MYSRDPFNLRKAPGATHALSIVHAAAQSAAQSTVKKSAAVVQKAAQAIEDADMSFQIPTRVPKFDDAQRRFEDNVWSKFTGNEKGLPMYKDKPAGHGAMREGRRWCGRKRRIGLVVAVVFGLLYWVGWLGGSSEAVDGGTKWANIVPGKGLGGKGKGKADWEKRREAVRDAFLLSWKGYEEHGWGYDEYHPVARTGRYMAEPNGMGWIIVDAIDTLMIMNLTKELKHAREWVSTTLNYDKDQDVNTFETTIRMLGGLLSAHYLQDTLPGLKPENANEEDLFLEKAVDLADRLAGAYESPSGIPWASVILKTGQGKSSHADGGASSTAEAATLQLEMKYLSFLTGETNYWEKAEKVMQIIDDNNVKDGLVPIFIYADKGTFRGEEIRLGSRGDSYYEYLIKQYLQTQKQEPIYQDMWNEALAGVKKHLLTYSKGSQFTVLGERPNGLQGKLHPKVDHLVCFMPGTIALAVTGGLTVAEARKSPSWNRQQEEDMLLARELTKTCMGMYRSTATGLAPEIAHFELDDPPKMYNREILHSKTNMEATENAEWKDDFIIKPADAHNLQRPETVESLFYLWRITGDDIYREWGWEMFEAFVKHTMVENGGGFTSVGDVTVIPPPGRDNMESFWLAETLKYFYLLFSPNDLLPLDQIVLNTEAHPLPRFDASKKRLKTGWKRIPRDKEEALVKGKVEEVKVVEGEVKEVKEGEGQRVMKDSHSGGGS</sequence>
<dbReference type="EC" id="3.2.1.-" evidence="13"/>
<dbReference type="GO" id="GO:0004571">
    <property type="term" value="F:mannosyl-oligosaccharide 1,2-alpha-mannosidase activity"/>
    <property type="evidence" value="ECO:0007669"/>
    <property type="project" value="UniProtKB-EC"/>
</dbReference>
<keyword evidence="14" id="KW-1133">Transmembrane helix</keyword>
<feature type="transmembrane region" description="Helical" evidence="14">
    <location>
        <begin position="112"/>
        <end position="131"/>
    </location>
</feature>
<protein>
    <recommendedName>
        <fullName evidence="13">alpha-1,2-Mannosidase</fullName>
        <ecNumber evidence="13">3.2.1.-</ecNumber>
    </recommendedName>
</protein>
<dbReference type="PANTHER" id="PTHR11742:SF55">
    <property type="entry name" value="ENDOPLASMIC RETICULUM MANNOSYL-OLIGOSACCHARIDE 1,2-ALPHA-MANNOSIDASE"/>
    <property type="match status" value="1"/>
</dbReference>
<dbReference type="GO" id="GO:0005975">
    <property type="term" value="P:carbohydrate metabolic process"/>
    <property type="evidence" value="ECO:0007669"/>
    <property type="project" value="InterPro"/>
</dbReference>
<evidence type="ECO:0000256" key="4">
    <source>
        <dbReference type="ARBA" id="ARBA00022723"/>
    </source>
</evidence>
<name>A0A6A6S8R6_9PLEO</name>
<dbReference type="GO" id="GO:0005783">
    <property type="term" value="C:endoplasmic reticulum"/>
    <property type="evidence" value="ECO:0007669"/>
    <property type="project" value="TreeGrafter"/>
</dbReference>
<dbReference type="UniPathway" id="UPA00378"/>
<dbReference type="Gene3D" id="1.50.10.10">
    <property type="match status" value="1"/>
</dbReference>
<feature type="active site" description="Proton donor" evidence="10">
    <location>
        <position position="248"/>
    </location>
</feature>
<accession>A0A6A6S8R6</accession>
<keyword evidence="13" id="KW-0326">Glycosidase</keyword>
<reference evidence="15" key="1">
    <citation type="journal article" date="2020" name="Stud. Mycol.">
        <title>101 Dothideomycetes genomes: a test case for predicting lifestyles and emergence of pathogens.</title>
        <authorList>
            <person name="Haridas S."/>
            <person name="Albert R."/>
            <person name="Binder M."/>
            <person name="Bloem J."/>
            <person name="Labutti K."/>
            <person name="Salamov A."/>
            <person name="Andreopoulos B."/>
            <person name="Baker S."/>
            <person name="Barry K."/>
            <person name="Bills G."/>
            <person name="Bluhm B."/>
            <person name="Cannon C."/>
            <person name="Castanera R."/>
            <person name="Culley D."/>
            <person name="Daum C."/>
            <person name="Ezra D."/>
            <person name="Gonzalez J."/>
            <person name="Henrissat B."/>
            <person name="Kuo A."/>
            <person name="Liang C."/>
            <person name="Lipzen A."/>
            <person name="Lutzoni F."/>
            <person name="Magnuson J."/>
            <person name="Mondo S."/>
            <person name="Nolan M."/>
            <person name="Ohm R."/>
            <person name="Pangilinan J."/>
            <person name="Park H.-J."/>
            <person name="Ramirez L."/>
            <person name="Alfaro M."/>
            <person name="Sun H."/>
            <person name="Tritt A."/>
            <person name="Yoshinaga Y."/>
            <person name="Zwiers L.-H."/>
            <person name="Turgeon B."/>
            <person name="Goodwin S."/>
            <person name="Spatafora J."/>
            <person name="Crous P."/>
            <person name="Grigoriev I."/>
        </authorList>
    </citation>
    <scope>NUCLEOTIDE SEQUENCE</scope>
    <source>
        <strain evidence="15">CBS 473.64</strain>
    </source>
</reference>
<comment type="cofactor">
    <cofactor evidence="1 11">
        <name>Ca(2+)</name>
        <dbReference type="ChEBI" id="CHEBI:29108"/>
    </cofactor>
</comment>
<feature type="active site" description="Proton donor" evidence="10">
    <location>
        <position position="516"/>
    </location>
</feature>
<evidence type="ECO:0000256" key="14">
    <source>
        <dbReference type="SAM" id="Phobius"/>
    </source>
</evidence>
<dbReference type="InterPro" id="IPR012341">
    <property type="entry name" value="6hp_glycosidase-like_sf"/>
</dbReference>
<feature type="disulfide bond" evidence="12">
    <location>
        <begin position="459"/>
        <end position="502"/>
    </location>
</feature>
<evidence type="ECO:0000256" key="7">
    <source>
        <dbReference type="ARBA" id="ARBA00023157"/>
    </source>
</evidence>
<evidence type="ECO:0000313" key="16">
    <source>
        <dbReference type="Proteomes" id="UP000799753"/>
    </source>
</evidence>
<comment type="catalytic activity">
    <reaction evidence="9">
        <text>N(4)-(alpha-D-Man-(1-&gt;2)-alpha-D-Man-(1-&gt;2)-alpha-D-Man-(1-&gt;3)-[alpha-D-Man-(1-&gt;2)-alpha-D-Man-(1-&gt;3)-[alpha-D-Man-(1-&gt;2)-alpha-D-Man-(1-&gt;6)]-alpha-D-Man-(1-&gt;6)]-beta-D-Man-(1-&gt;4)-beta-D-GlcNAc-(1-&gt;4)-beta-D-GlcNAc)-L-asparaginyl-[protein] (N-glucan mannose isomer 9A1,2,3B1,2,3) + 4 H2O = N(4)-(alpha-D-Man-(1-&gt;3)-[alpha-D-Man-(1-&gt;3)-[alpha-D-Man-(1-&gt;6)]-alpha-D-Man-(1-&gt;6)]-beta-D-Man-(1-&gt;4)-beta-D-GlcNAc-(1-&gt;4)-beta-D-GlcNAc)-L-asparaginyl-[protein] (N-glucan mannose isomer 5A1,2) + 4 beta-D-mannose</text>
        <dbReference type="Rhea" id="RHEA:56008"/>
        <dbReference type="Rhea" id="RHEA-COMP:14356"/>
        <dbReference type="Rhea" id="RHEA-COMP:14367"/>
        <dbReference type="ChEBI" id="CHEBI:15377"/>
        <dbReference type="ChEBI" id="CHEBI:28563"/>
        <dbReference type="ChEBI" id="CHEBI:59087"/>
        <dbReference type="ChEBI" id="CHEBI:139493"/>
        <dbReference type="EC" id="3.2.1.113"/>
    </reaction>
</comment>